<organism evidence="1 2">
    <name type="scientific">Pseudomonas matsuisoli</name>
    <dbReference type="NCBI Taxonomy" id="1515666"/>
    <lineage>
        <taxon>Bacteria</taxon>
        <taxon>Pseudomonadati</taxon>
        <taxon>Pseudomonadota</taxon>
        <taxon>Gammaproteobacteria</taxon>
        <taxon>Pseudomonadales</taxon>
        <taxon>Pseudomonadaceae</taxon>
        <taxon>Pseudomonas</taxon>
    </lineage>
</organism>
<gene>
    <name evidence="1" type="ORF">GCM10009304_35420</name>
</gene>
<protein>
    <submittedName>
        <fullName evidence="1">Uncharacterized protein</fullName>
    </submittedName>
</protein>
<dbReference type="RefSeq" id="WP_188985087.1">
    <property type="nucleotide sequence ID" value="NZ_BMPO01000009.1"/>
</dbReference>
<comment type="caution">
    <text evidence="1">The sequence shown here is derived from an EMBL/GenBank/DDBJ whole genome shotgun (WGS) entry which is preliminary data.</text>
</comment>
<evidence type="ECO:0000313" key="1">
    <source>
        <dbReference type="EMBL" id="GGK06257.1"/>
    </source>
</evidence>
<keyword evidence="2" id="KW-1185">Reference proteome</keyword>
<dbReference type="Proteomes" id="UP000635983">
    <property type="component" value="Unassembled WGS sequence"/>
</dbReference>
<dbReference type="AlphaFoldDB" id="A0A917V0X2"/>
<proteinExistence type="predicted"/>
<sequence>MNDPQQDSDTYNCTLTGSVIDRNGEEVPITEDMIQQACEELEDTSLGKANADSKH</sequence>
<accession>A0A917V0X2</accession>
<reference evidence="1" key="1">
    <citation type="journal article" date="2014" name="Int. J. Syst. Evol. Microbiol.">
        <title>Complete genome sequence of Corynebacterium casei LMG S-19264T (=DSM 44701T), isolated from a smear-ripened cheese.</title>
        <authorList>
            <consortium name="US DOE Joint Genome Institute (JGI-PGF)"/>
            <person name="Walter F."/>
            <person name="Albersmeier A."/>
            <person name="Kalinowski J."/>
            <person name="Ruckert C."/>
        </authorList>
    </citation>
    <scope>NUCLEOTIDE SEQUENCE</scope>
    <source>
        <strain evidence="1">JCM 30078</strain>
    </source>
</reference>
<dbReference type="NCBIfam" id="NF045613">
    <property type="entry name" value="PA1571_fam"/>
    <property type="match status" value="1"/>
</dbReference>
<evidence type="ECO:0000313" key="2">
    <source>
        <dbReference type="Proteomes" id="UP000635983"/>
    </source>
</evidence>
<dbReference type="InterPro" id="IPR054635">
    <property type="entry name" value="PA1571-like"/>
</dbReference>
<name>A0A917V0X2_9PSED</name>
<dbReference type="EMBL" id="BMPO01000009">
    <property type="protein sequence ID" value="GGK06257.1"/>
    <property type="molecule type" value="Genomic_DNA"/>
</dbReference>
<reference evidence="1" key="2">
    <citation type="submission" date="2020-09" db="EMBL/GenBank/DDBJ databases">
        <authorList>
            <person name="Sun Q."/>
            <person name="Ohkuma M."/>
        </authorList>
    </citation>
    <scope>NUCLEOTIDE SEQUENCE</scope>
    <source>
        <strain evidence="1">JCM 30078</strain>
    </source>
</reference>